<keyword evidence="8" id="KW-0408">Iron</keyword>
<evidence type="ECO:0000256" key="1">
    <source>
        <dbReference type="ARBA" id="ARBA00001947"/>
    </source>
</evidence>
<dbReference type="InterPro" id="IPR036866">
    <property type="entry name" value="RibonucZ/Hydroxyglut_hydro"/>
</dbReference>
<evidence type="ECO:0000256" key="7">
    <source>
        <dbReference type="ARBA" id="ARBA00022982"/>
    </source>
</evidence>
<dbReference type="InterPro" id="IPR001279">
    <property type="entry name" value="Metallo-B-lactamas"/>
</dbReference>
<sequence>MIFKAVKYFEKGFHAQGFAFGGEDGMEHFDNNVKYRASLQNYVIDTGDDVILVDTGLPKETPGAVWDGKAHSYMGRWIEDYVSALKTAGYEPSQVTKIILTHKHSDHSGEIRSFPNAKFYVNRVELETDEVKALKDHPGITPVDFTDGPYYNFTRSQIIAPGVRMIPAPGHTFGNSIIIAEDDGLFYMFHGDISYTDEAMYADRLSIVYDDIHLTRSTQNTIREFIRNHPTVYCGTHTPLGYENLEAKRVMDLDNPPQTIWPTEDYFVLDEGTGKYICSICGYVYDPAEHDGVAFEDLPDDWKCPRCRQSKEKFNKA</sequence>
<dbReference type="Gene3D" id="2.20.28.10">
    <property type="match status" value="1"/>
</dbReference>
<dbReference type="InterPro" id="IPR024935">
    <property type="entry name" value="Rubredoxin_dom"/>
</dbReference>
<evidence type="ECO:0000259" key="9">
    <source>
        <dbReference type="PROSITE" id="PS50903"/>
    </source>
</evidence>
<dbReference type="PROSITE" id="PS50903">
    <property type="entry name" value="RUBREDOXIN_LIKE"/>
    <property type="match status" value="1"/>
</dbReference>
<feature type="domain" description="Rubredoxin-like" evidence="9">
    <location>
        <begin position="273"/>
        <end position="317"/>
    </location>
</feature>
<evidence type="ECO:0000256" key="5">
    <source>
        <dbReference type="ARBA" id="ARBA00022801"/>
    </source>
</evidence>
<dbReference type="GO" id="GO:0016787">
    <property type="term" value="F:hydrolase activity"/>
    <property type="evidence" value="ECO:0007669"/>
    <property type="project" value="UniProtKB-KW"/>
</dbReference>
<dbReference type="Proteomes" id="UP000199820">
    <property type="component" value="Unassembled WGS sequence"/>
</dbReference>
<evidence type="ECO:0000256" key="2">
    <source>
        <dbReference type="ARBA" id="ARBA00007749"/>
    </source>
</evidence>
<gene>
    <name evidence="10" type="ORF">SAMN04487771_102746</name>
</gene>
<dbReference type="GO" id="GO:0005506">
    <property type="term" value="F:iron ion binding"/>
    <property type="evidence" value="ECO:0007669"/>
    <property type="project" value="InterPro"/>
</dbReference>
<accession>A0A1I0FRM1</accession>
<dbReference type="PANTHER" id="PTHR42978">
    <property type="entry name" value="QUORUM-QUENCHING LACTONASE YTNP-RELATED-RELATED"/>
    <property type="match status" value="1"/>
</dbReference>
<dbReference type="InterPro" id="IPR051013">
    <property type="entry name" value="MBL_superfamily_lactonases"/>
</dbReference>
<evidence type="ECO:0000313" key="11">
    <source>
        <dbReference type="Proteomes" id="UP000199820"/>
    </source>
</evidence>
<dbReference type="OrthoDB" id="9758182at2"/>
<dbReference type="Pfam" id="PF00301">
    <property type="entry name" value="Rubredoxin"/>
    <property type="match status" value="1"/>
</dbReference>
<dbReference type="SUPFAM" id="SSF57802">
    <property type="entry name" value="Rubredoxin-like"/>
    <property type="match status" value="1"/>
</dbReference>
<dbReference type="InterPro" id="IPR024934">
    <property type="entry name" value="Rubredoxin-like_dom"/>
</dbReference>
<keyword evidence="3" id="KW-0813">Transport</keyword>
<keyword evidence="7" id="KW-0249">Electron transport</keyword>
<keyword evidence="11" id="KW-1185">Reference proteome</keyword>
<dbReference type="CDD" id="cd00730">
    <property type="entry name" value="rubredoxin"/>
    <property type="match status" value="1"/>
</dbReference>
<proteinExistence type="inferred from homology"/>
<dbReference type="RefSeq" id="WP_074649719.1">
    <property type="nucleotide sequence ID" value="NZ_FOIL01000027.1"/>
</dbReference>
<protein>
    <submittedName>
        <fullName evidence="10">Rubredoxin</fullName>
    </submittedName>
</protein>
<dbReference type="SUPFAM" id="SSF56281">
    <property type="entry name" value="Metallo-hydrolase/oxidoreductase"/>
    <property type="match status" value="1"/>
</dbReference>
<evidence type="ECO:0000256" key="8">
    <source>
        <dbReference type="ARBA" id="ARBA00023004"/>
    </source>
</evidence>
<keyword evidence="5" id="KW-0378">Hydrolase</keyword>
<dbReference type="AlphaFoldDB" id="A0A1I0FRM1"/>
<dbReference type="SMART" id="SM00849">
    <property type="entry name" value="Lactamase_B"/>
    <property type="match status" value="1"/>
</dbReference>
<keyword evidence="4" id="KW-0479">Metal-binding</keyword>
<evidence type="ECO:0000313" key="10">
    <source>
        <dbReference type="EMBL" id="SET60839.1"/>
    </source>
</evidence>
<reference evidence="10 11" key="1">
    <citation type="submission" date="2016-10" db="EMBL/GenBank/DDBJ databases">
        <authorList>
            <person name="de Groot N.N."/>
        </authorList>
    </citation>
    <scope>NUCLEOTIDE SEQUENCE [LARGE SCALE GENOMIC DNA]</scope>
    <source>
        <strain evidence="10 11">KH1P1</strain>
    </source>
</reference>
<comment type="cofactor">
    <cofactor evidence="1">
        <name>Zn(2+)</name>
        <dbReference type="ChEBI" id="CHEBI:29105"/>
    </cofactor>
</comment>
<name>A0A1I0FRM1_9FIRM</name>
<evidence type="ECO:0000256" key="3">
    <source>
        <dbReference type="ARBA" id="ARBA00022448"/>
    </source>
</evidence>
<dbReference type="Gene3D" id="3.60.15.10">
    <property type="entry name" value="Ribonuclease Z/Hydroxyacylglutathione hydrolase-like"/>
    <property type="match status" value="1"/>
</dbReference>
<comment type="similarity">
    <text evidence="2">Belongs to the metallo-beta-lactamase superfamily.</text>
</comment>
<keyword evidence="6" id="KW-0862">Zinc</keyword>
<dbReference type="PRINTS" id="PR00163">
    <property type="entry name" value="RUBREDOXIN"/>
</dbReference>
<evidence type="ECO:0000256" key="6">
    <source>
        <dbReference type="ARBA" id="ARBA00022833"/>
    </source>
</evidence>
<dbReference type="EMBL" id="FOIL01000027">
    <property type="protein sequence ID" value="SET60839.1"/>
    <property type="molecule type" value="Genomic_DNA"/>
</dbReference>
<organism evidence="10 11">
    <name type="scientific">[Clostridium] aminophilum</name>
    <dbReference type="NCBI Taxonomy" id="1526"/>
    <lineage>
        <taxon>Bacteria</taxon>
        <taxon>Bacillati</taxon>
        <taxon>Bacillota</taxon>
        <taxon>Clostridia</taxon>
        <taxon>Lachnospirales</taxon>
        <taxon>Lachnospiraceae</taxon>
    </lineage>
</organism>
<dbReference type="PANTHER" id="PTHR42978:SF2">
    <property type="entry name" value="102 KBASES UNSTABLE REGION: FROM 1 TO 119443"/>
    <property type="match status" value="1"/>
</dbReference>
<dbReference type="Pfam" id="PF00753">
    <property type="entry name" value="Lactamase_B"/>
    <property type="match status" value="1"/>
</dbReference>
<evidence type="ECO:0000256" key="4">
    <source>
        <dbReference type="ARBA" id="ARBA00022723"/>
    </source>
</evidence>